<proteinExistence type="predicted"/>
<dbReference type="Gene3D" id="3.40.50.300">
    <property type="entry name" value="P-loop containing nucleotide triphosphate hydrolases"/>
    <property type="match status" value="1"/>
</dbReference>
<evidence type="ECO:0000313" key="1">
    <source>
        <dbReference type="EMBL" id="KKK93652.1"/>
    </source>
</evidence>
<dbReference type="AlphaFoldDB" id="A0A0F8ZIL2"/>
<accession>A0A0F8ZIL2</accession>
<dbReference type="EMBL" id="LAZR01047684">
    <property type="protein sequence ID" value="KKK93652.1"/>
    <property type="molecule type" value="Genomic_DNA"/>
</dbReference>
<feature type="non-terminal residue" evidence="1">
    <location>
        <position position="1"/>
    </location>
</feature>
<organism evidence="1">
    <name type="scientific">marine sediment metagenome</name>
    <dbReference type="NCBI Taxonomy" id="412755"/>
    <lineage>
        <taxon>unclassified sequences</taxon>
        <taxon>metagenomes</taxon>
        <taxon>ecological metagenomes</taxon>
    </lineage>
</organism>
<reference evidence="1" key="1">
    <citation type="journal article" date="2015" name="Nature">
        <title>Complex archaea that bridge the gap between prokaryotes and eukaryotes.</title>
        <authorList>
            <person name="Spang A."/>
            <person name="Saw J.H."/>
            <person name="Jorgensen S.L."/>
            <person name="Zaremba-Niedzwiedzka K."/>
            <person name="Martijn J."/>
            <person name="Lind A.E."/>
            <person name="van Eijk R."/>
            <person name="Schleper C."/>
            <person name="Guy L."/>
            <person name="Ettema T.J."/>
        </authorList>
    </citation>
    <scope>NUCLEOTIDE SEQUENCE</scope>
</reference>
<protein>
    <recommendedName>
        <fullName evidence="2">Terminase large subunit gp17-like C-terminal domain-containing protein</fullName>
    </recommendedName>
</protein>
<dbReference type="InterPro" id="IPR027417">
    <property type="entry name" value="P-loop_NTPase"/>
</dbReference>
<comment type="caution">
    <text evidence="1">The sequence shown here is derived from an EMBL/GenBank/DDBJ whole genome shotgun (WGS) entry which is preliminary data.</text>
</comment>
<evidence type="ECO:0008006" key="2">
    <source>
        <dbReference type="Google" id="ProtNLM"/>
    </source>
</evidence>
<sequence>DRATSGWAVSLDFPSSRDIMQPKIFDNGFVPPGAHSPFIPQREIAENGWRITDQVLKLKNGSIIGFKSGDSGAKKFQGAGKDYIHFDEEPNYEIFEEATIRVEAGRRLAVFMTCTLLPPIGQAGGVTWSYDKFVKPWRKGENPHVKIFTSSIYDNPFIEKAELAYLEAMFPPGSRARRIRLNGELLPGLGGARAYAAFENELHVREQTVLHAHRPLCWMWDFNVEPMVTLVGQRDNLLFRFKGELSLEEGNIPDMCQLFYHRYGYFKGDIWIYGDATGQGRTSQYSQTDYTVIANELRRFGINFKLKVPLVNPIVTDRINAMNRAFKNELGLIGVEVDPSCTELIDDFEQVLLDPKGGIKKSHNRKETYYHRTHASDAAGYWITYEAPVKPLSIRQKLFRSIPGARYGR</sequence>
<name>A0A0F8ZIL2_9ZZZZ</name>
<gene>
    <name evidence="1" type="ORF">LCGC14_2690730</name>
</gene>